<reference evidence="3 4" key="1">
    <citation type="submission" date="2018-09" db="EMBL/GenBank/DDBJ databases">
        <title>Acidovorax cavernicola nov. sp. isolated from Gruta de las Maravillas (Aracena, Spain).</title>
        <authorList>
            <person name="Jurado V."/>
            <person name="Gutierrez-Patricio S."/>
            <person name="Gonzalez-Pimentel J.L."/>
            <person name="Miller A.Z."/>
            <person name="Laiz L."/>
            <person name="Saiz-Jimenez C."/>
        </authorList>
    </citation>
    <scope>NUCLEOTIDE SEQUENCE [LARGE SCALE GENOMIC DNA]</scope>
    <source>
        <strain evidence="3 4">1011MAR4D40.2</strain>
    </source>
</reference>
<name>A0A9X8D7N9_9BURK</name>
<dbReference type="NCBIfam" id="NF037995">
    <property type="entry name" value="TRAP_S1"/>
    <property type="match status" value="1"/>
</dbReference>
<keyword evidence="4" id="KW-1185">Reference proteome</keyword>
<accession>A0A9X8D7N9</accession>
<protein>
    <submittedName>
        <fullName evidence="3">C4-dicarboxylate ABC transporter substrate-binding protein</fullName>
    </submittedName>
</protein>
<evidence type="ECO:0000313" key="3">
    <source>
        <dbReference type="EMBL" id="RIX83694.1"/>
    </source>
</evidence>
<dbReference type="CDD" id="cd13672">
    <property type="entry name" value="PBP2_TRAP_Siap"/>
    <property type="match status" value="1"/>
</dbReference>
<proteinExistence type="predicted"/>
<dbReference type="Gene3D" id="3.40.190.170">
    <property type="entry name" value="Bacterial extracellular solute-binding protein, family 7"/>
    <property type="match status" value="1"/>
</dbReference>
<keyword evidence="1 2" id="KW-0732">Signal</keyword>
<feature type="chain" id="PRO_5040987674" evidence="2">
    <location>
        <begin position="30"/>
        <end position="334"/>
    </location>
</feature>
<dbReference type="RefSeq" id="WP_119552677.1">
    <property type="nucleotide sequence ID" value="NZ_QXMN01000004.1"/>
</dbReference>
<dbReference type="PANTHER" id="PTHR33376:SF4">
    <property type="entry name" value="SIALIC ACID-BINDING PERIPLASMIC PROTEIN SIAP"/>
    <property type="match status" value="1"/>
</dbReference>
<feature type="signal peptide" evidence="2">
    <location>
        <begin position="1"/>
        <end position="29"/>
    </location>
</feature>
<comment type="caution">
    <text evidence="3">The sequence shown here is derived from an EMBL/GenBank/DDBJ whole genome shotgun (WGS) entry which is preliminary data.</text>
</comment>
<dbReference type="InterPro" id="IPR018389">
    <property type="entry name" value="DctP_fam"/>
</dbReference>
<gene>
    <name evidence="3" type="ORF">D3H34_06775</name>
</gene>
<sequence length="334" mass="36570">MKKRLMSWRRAAALCVAMGCAAAAVGASAQGLQFKWGHVYEPASIFHQQAELAARKIAEQSGGQIKIEVVPASKLGQERDYALMLANDSMQIAYVGQATLAEGYPPLGLGSYPFAFKDLDHVRKYLVSPLLADLMKGYNEKSGNRMVAAVYYGARQVTSGKPLQRPEDFRDLRLYVPDAAAYQLFATALDAKPVSLPFNSLYGALKKNEVEAQEHPLGTVRAKQLYEVQKYVQLTGHIYDTLGIVIGKAAWARLTPPQQAMVEKTLADTAKWTNVGVIASELEDEQFLRGKGMTVQPVNRLPLLERVTKRSTPEQMGARPGDFAKLQALAGAAN</sequence>
<organism evidence="3 4">
    <name type="scientific">Acidovorax cavernicola</name>
    <dbReference type="NCBI Taxonomy" id="1675792"/>
    <lineage>
        <taxon>Bacteria</taxon>
        <taxon>Pseudomonadati</taxon>
        <taxon>Pseudomonadota</taxon>
        <taxon>Betaproteobacteria</taxon>
        <taxon>Burkholderiales</taxon>
        <taxon>Comamonadaceae</taxon>
        <taxon>Acidovorax</taxon>
    </lineage>
</organism>
<dbReference type="Pfam" id="PF03480">
    <property type="entry name" value="DctP"/>
    <property type="match status" value="1"/>
</dbReference>
<evidence type="ECO:0000256" key="1">
    <source>
        <dbReference type="ARBA" id="ARBA00022729"/>
    </source>
</evidence>
<dbReference type="AlphaFoldDB" id="A0A9X8D7N9"/>
<dbReference type="OrthoDB" id="9794826at2"/>
<dbReference type="GO" id="GO:0055085">
    <property type="term" value="P:transmembrane transport"/>
    <property type="evidence" value="ECO:0007669"/>
    <property type="project" value="InterPro"/>
</dbReference>
<dbReference type="PANTHER" id="PTHR33376">
    <property type="match status" value="1"/>
</dbReference>
<dbReference type="EMBL" id="QXMN01000004">
    <property type="protein sequence ID" value="RIX83694.1"/>
    <property type="molecule type" value="Genomic_DNA"/>
</dbReference>
<dbReference type="Proteomes" id="UP000265619">
    <property type="component" value="Unassembled WGS sequence"/>
</dbReference>
<dbReference type="InterPro" id="IPR038404">
    <property type="entry name" value="TRAP_DctP_sf"/>
</dbReference>
<evidence type="ECO:0000313" key="4">
    <source>
        <dbReference type="Proteomes" id="UP000265619"/>
    </source>
</evidence>
<evidence type="ECO:0000256" key="2">
    <source>
        <dbReference type="SAM" id="SignalP"/>
    </source>
</evidence>